<sequence>MPLSGFCPQVLLFPKRKRKERTRHLLPKALPTVPADASKEREVAGSEVPSLGGAIPQLFPLHPSCPSSLLQGVRVPTLGSFDVVPAQKQVGTEIVTIQKPVFRLSRILRDIHNLMDNEDDLSDNKVLALVKYAKVATDAHVSRCKVEACIVGTMSLLSHCLAKGKSIALVLRVVGVLLIEDRMVQMRFYYDFLEEISGKTNLRMAAFIFPQLLDMMVSRMVPVSSLTRTSRVIIFPEFELEFVPKSQSRHPLKVLRRALGEDMWKKEEDLPPIRQHTQAGLPEAPLPADSSSVTNKQEELHNKAAMNKRTKRQARQLPGIPGAMLLVSGQSKGKPAAKGQAAKPNETQAARLQRRKQRQGEKIYPVGSKFNTETNPSMSLEAWMPKELTYEIMTPLPTRDEAAQLLQSRPERFWSVLKDPQYKVLAGYNFTIPHVMPYM</sequence>
<dbReference type="GO" id="GO:0005815">
    <property type="term" value="C:microtubule organizing center"/>
    <property type="evidence" value="ECO:0007669"/>
    <property type="project" value="TreeGrafter"/>
</dbReference>
<dbReference type="PANTHER" id="PTHR14362:SF2">
    <property type="entry name" value="COILED-COIL DOMAIN-CONTAINING PROTEIN 81"/>
    <property type="match status" value="1"/>
</dbReference>
<feature type="domain" description="CCDC81 HU" evidence="1">
    <location>
        <begin position="130"/>
        <end position="199"/>
    </location>
</feature>
<evidence type="ECO:0000259" key="1">
    <source>
        <dbReference type="Pfam" id="PF18289"/>
    </source>
</evidence>
<keyword evidence="3" id="KW-1185">Reference proteome</keyword>
<protein>
    <recommendedName>
        <fullName evidence="1">CCDC81 HU domain-containing protein</fullName>
    </recommendedName>
</protein>
<evidence type="ECO:0000313" key="2">
    <source>
        <dbReference type="Ensembl" id="ENSFTIP00000002402.1"/>
    </source>
</evidence>
<reference evidence="2" key="1">
    <citation type="submission" date="2025-08" db="UniProtKB">
        <authorList>
            <consortium name="Ensembl"/>
        </authorList>
    </citation>
    <scope>IDENTIFICATION</scope>
</reference>
<name>A0A8C4TW39_FALTI</name>
<accession>A0A8C4TW39</accession>
<dbReference type="Proteomes" id="UP000694562">
    <property type="component" value="Unplaced"/>
</dbReference>
<dbReference type="Pfam" id="PF18289">
    <property type="entry name" value="HU-CCDC81_euk_2"/>
    <property type="match status" value="1"/>
</dbReference>
<dbReference type="AlphaFoldDB" id="A0A8C4TW39"/>
<reference evidence="2" key="2">
    <citation type="submission" date="2025-09" db="UniProtKB">
        <authorList>
            <consortium name="Ensembl"/>
        </authorList>
    </citation>
    <scope>IDENTIFICATION</scope>
</reference>
<dbReference type="InterPro" id="IPR026295">
    <property type="entry name" value="CCD81"/>
</dbReference>
<dbReference type="PANTHER" id="PTHR14362">
    <property type="entry name" value="COILED-COIL DOMAIN-CONTAINING PROTEIN 81"/>
    <property type="match status" value="1"/>
</dbReference>
<dbReference type="InterPro" id="IPR040673">
    <property type="entry name" value="CCDC81_HU_dom_2"/>
</dbReference>
<dbReference type="OrthoDB" id="125906at2759"/>
<dbReference type="Ensembl" id="ENSFTIT00000002522.1">
    <property type="protein sequence ID" value="ENSFTIP00000002402.1"/>
    <property type="gene ID" value="ENSFTIG00000001690.1"/>
</dbReference>
<evidence type="ECO:0000313" key="3">
    <source>
        <dbReference type="Proteomes" id="UP000694562"/>
    </source>
</evidence>
<proteinExistence type="predicted"/>
<organism evidence="2 3">
    <name type="scientific">Falco tinnunculus</name>
    <name type="common">Common kestrel</name>
    <dbReference type="NCBI Taxonomy" id="100819"/>
    <lineage>
        <taxon>Eukaryota</taxon>
        <taxon>Metazoa</taxon>
        <taxon>Chordata</taxon>
        <taxon>Craniata</taxon>
        <taxon>Vertebrata</taxon>
        <taxon>Euteleostomi</taxon>
        <taxon>Archelosauria</taxon>
        <taxon>Archosauria</taxon>
        <taxon>Dinosauria</taxon>
        <taxon>Saurischia</taxon>
        <taxon>Theropoda</taxon>
        <taxon>Coelurosauria</taxon>
        <taxon>Aves</taxon>
        <taxon>Neognathae</taxon>
        <taxon>Neoaves</taxon>
        <taxon>Telluraves</taxon>
        <taxon>Australaves</taxon>
        <taxon>Falconiformes</taxon>
        <taxon>Falconidae</taxon>
        <taxon>Falco</taxon>
    </lineage>
</organism>